<dbReference type="InterPro" id="IPR035959">
    <property type="entry name" value="RutC-like_sf"/>
</dbReference>
<dbReference type="RefSeq" id="WP_077718609.1">
    <property type="nucleotide sequence ID" value="NZ_CP019699.1"/>
</dbReference>
<protein>
    <recommendedName>
        <fullName evidence="1">Endoribonuclease L-PSP/chorismate mutase-like domain-containing protein</fullName>
    </recommendedName>
</protein>
<dbReference type="Pfam" id="PF14588">
    <property type="entry name" value="YjgF_endoribonc"/>
    <property type="match status" value="1"/>
</dbReference>
<reference evidence="2 3" key="1">
    <citation type="journal article" date="2015" name="Int. J. Syst. Evol. Microbiol.">
        <title>Novibacillus thermophilus gen. nov., sp. nov., a Gram-staining-negative and moderately thermophilic member of the family Thermoactinomycetaceae.</title>
        <authorList>
            <person name="Yang G."/>
            <person name="Chen J."/>
            <person name="Zhou S."/>
        </authorList>
    </citation>
    <scope>NUCLEOTIDE SEQUENCE [LARGE SCALE GENOMIC DNA]</scope>
    <source>
        <strain evidence="2 3">SG-1</strain>
    </source>
</reference>
<dbReference type="PANTHER" id="PTHR43760:SF1">
    <property type="entry name" value="ENDORIBONUCLEASE L-PSP_CHORISMATE MUTASE-LIKE DOMAIN-CONTAINING PROTEIN"/>
    <property type="match status" value="1"/>
</dbReference>
<dbReference type="OrthoDB" id="9806350at2"/>
<dbReference type="PANTHER" id="PTHR43760">
    <property type="entry name" value="ENDORIBONUCLEASE-RELATED"/>
    <property type="match status" value="1"/>
</dbReference>
<name>A0A1U9K438_9BACL</name>
<dbReference type="SUPFAM" id="SSF55298">
    <property type="entry name" value="YjgF-like"/>
    <property type="match status" value="1"/>
</dbReference>
<keyword evidence="3" id="KW-1185">Reference proteome</keyword>
<dbReference type="InterPro" id="IPR013813">
    <property type="entry name" value="Endoribo_LPSP/chorism_mut-like"/>
</dbReference>
<feature type="domain" description="Endoribonuclease L-PSP/chorismate mutase-like" evidence="1">
    <location>
        <begin position="5"/>
        <end position="150"/>
    </location>
</feature>
<organism evidence="2 3">
    <name type="scientific">Novibacillus thermophilus</name>
    <dbReference type="NCBI Taxonomy" id="1471761"/>
    <lineage>
        <taxon>Bacteria</taxon>
        <taxon>Bacillati</taxon>
        <taxon>Bacillota</taxon>
        <taxon>Bacilli</taxon>
        <taxon>Bacillales</taxon>
        <taxon>Thermoactinomycetaceae</taxon>
        <taxon>Novibacillus</taxon>
    </lineage>
</organism>
<dbReference type="Gene3D" id="3.30.1330.40">
    <property type="entry name" value="RutC-like"/>
    <property type="match status" value="1"/>
</dbReference>
<evidence type="ECO:0000259" key="1">
    <source>
        <dbReference type="Pfam" id="PF14588"/>
    </source>
</evidence>
<dbReference type="Proteomes" id="UP000188603">
    <property type="component" value="Chromosome"/>
</dbReference>
<dbReference type="CDD" id="cd02199">
    <property type="entry name" value="YjgF_YER057c_UK114_like_1"/>
    <property type="match status" value="1"/>
</dbReference>
<evidence type="ECO:0000313" key="3">
    <source>
        <dbReference type="Proteomes" id="UP000188603"/>
    </source>
</evidence>
<gene>
    <name evidence="2" type="ORF">B0W44_02390</name>
</gene>
<dbReference type="STRING" id="1471761.B0W44_02390"/>
<dbReference type="EMBL" id="CP019699">
    <property type="protein sequence ID" value="AQS54790.1"/>
    <property type="molecule type" value="Genomic_DNA"/>
</dbReference>
<dbReference type="KEGG" id="ntr:B0W44_02390"/>
<evidence type="ECO:0000313" key="2">
    <source>
        <dbReference type="EMBL" id="AQS54790.1"/>
    </source>
</evidence>
<accession>A0A1U9K438</accession>
<sequence length="154" mass="16724">MGSIEERLNAMGITLPSAPKPAAVYIPVQQTGNLLFTSGQDCRKDGKLIYEGKVGRDLTIEQGQEAARQTIINCLAVLKKHIGDLDKITKIVKVLGFVNSAPGFVEQPYVINGASEFLEKVFGEKGKHARSAVAANELPFNTPVEIEMIVELDD</sequence>
<proteinExistence type="predicted"/>
<dbReference type="AlphaFoldDB" id="A0A1U9K438"/>